<dbReference type="OrthoDB" id="777898at2759"/>
<sequence>MSMGNHASCIRRSTRSCTAKVVDSEGNLRRVEIPAGVADLMLEAPGHVVARVEEVVRTRRVSGLRADEELRPGEVYLLLPVDRVGSRISDRQIAVVIGAIKGGRRGRRKGKQGCGSGRRVVPAVAGEEEEKGGGENGLLMEGKAAGFSGQRVGGHRQWRPVLDTIHESK</sequence>
<dbReference type="InParanoid" id="A0A6I9QK62"/>
<dbReference type="Pfam" id="PF14009">
    <property type="entry name" value="PADRE"/>
    <property type="match status" value="1"/>
</dbReference>
<keyword evidence="1" id="KW-1185">Reference proteome</keyword>
<dbReference type="KEGG" id="egu:105036847"/>
<evidence type="ECO:0000313" key="1">
    <source>
        <dbReference type="Proteomes" id="UP000504607"/>
    </source>
</evidence>
<protein>
    <submittedName>
        <fullName evidence="2">Uncharacterized protein LOC105036847</fullName>
    </submittedName>
</protein>
<evidence type="ECO:0000313" key="2">
    <source>
        <dbReference type="RefSeq" id="XP_010910875.1"/>
    </source>
</evidence>
<dbReference type="AlphaFoldDB" id="A0A6I9QK62"/>
<organism evidence="1 2">
    <name type="scientific">Elaeis guineensis var. tenera</name>
    <name type="common">Oil palm</name>
    <dbReference type="NCBI Taxonomy" id="51953"/>
    <lineage>
        <taxon>Eukaryota</taxon>
        <taxon>Viridiplantae</taxon>
        <taxon>Streptophyta</taxon>
        <taxon>Embryophyta</taxon>
        <taxon>Tracheophyta</taxon>
        <taxon>Spermatophyta</taxon>
        <taxon>Magnoliopsida</taxon>
        <taxon>Liliopsida</taxon>
        <taxon>Arecaceae</taxon>
        <taxon>Arecoideae</taxon>
        <taxon>Cocoseae</taxon>
        <taxon>Elaeidinae</taxon>
        <taxon>Elaeis</taxon>
    </lineage>
</organism>
<dbReference type="InterPro" id="IPR025322">
    <property type="entry name" value="PADRE_dom"/>
</dbReference>
<dbReference type="Proteomes" id="UP000504607">
    <property type="component" value="Unplaced"/>
</dbReference>
<gene>
    <name evidence="2" type="primary">LOC105036847</name>
</gene>
<name>A0A6I9QK62_ELAGV</name>
<accession>A0A6I9QK62</accession>
<reference evidence="2" key="1">
    <citation type="submission" date="2025-08" db="UniProtKB">
        <authorList>
            <consortium name="RefSeq"/>
        </authorList>
    </citation>
    <scope>IDENTIFICATION</scope>
</reference>
<dbReference type="GeneID" id="105036847"/>
<proteinExistence type="predicted"/>
<dbReference type="PANTHER" id="PTHR33052">
    <property type="entry name" value="DUF4228 DOMAIN PROTEIN-RELATED"/>
    <property type="match status" value="1"/>
</dbReference>
<dbReference type="RefSeq" id="XP_010910875.1">
    <property type="nucleotide sequence ID" value="XM_010912573.3"/>
</dbReference>